<comment type="caution">
    <text evidence="2">The sequence shown here is derived from an EMBL/GenBank/DDBJ whole genome shotgun (WGS) entry which is preliminary data.</text>
</comment>
<organism evidence="2 3">
    <name type="scientific">Actinomadura litoris</name>
    <dbReference type="NCBI Taxonomy" id="2678616"/>
    <lineage>
        <taxon>Bacteria</taxon>
        <taxon>Bacillati</taxon>
        <taxon>Actinomycetota</taxon>
        <taxon>Actinomycetes</taxon>
        <taxon>Streptosporangiales</taxon>
        <taxon>Thermomonosporaceae</taxon>
        <taxon>Actinomadura</taxon>
    </lineage>
</organism>
<feature type="region of interest" description="Disordered" evidence="1">
    <location>
        <begin position="1"/>
        <end position="64"/>
    </location>
</feature>
<sequence length="121" mass="13843">MLRPHKSVPPASPAWRAATRSPGGPLEHHLRGRGIKATITQPADQRAQRQRKGSAGGRPPAFDKLQYRRRNTVERCVHKWKQYRAVATRYDKRDYVYNGTLTVAAIMIWLRDTVQEPSETP</sequence>
<proteinExistence type="predicted"/>
<dbReference type="EMBL" id="WOFH01000013">
    <property type="protein sequence ID" value="MUN41035.1"/>
    <property type="molecule type" value="Genomic_DNA"/>
</dbReference>
<gene>
    <name evidence="2" type="ORF">GNZ18_31175</name>
</gene>
<evidence type="ECO:0000313" key="2">
    <source>
        <dbReference type="EMBL" id="MUN41035.1"/>
    </source>
</evidence>
<dbReference type="Proteomes" id="UP000432015">
    <property type="component" value="Unassembled WGS sequence"/>
</dbReference>
<evidence type="ECO:0000256" key="1">
    <source>
        <dbReference type="SAM" id="MobiDB-lite"/>
    </source>
</evidence>
<protein>
    <submittedName>
        <fullName evidence="2">Transposase</fullName>
    </submittedName>
</protein>
<reference evidence="2 3" key="1">
    <citation type="submission" date="2019-11" db="EMBL/GenBank/DDBJ databases">
        <authorList>
            <person name="Cao P."/>
        </authorList>
    </citation>
    <scope>NUCLEOTIDE SEQUENCE [LARGE SCALE GENOMIC DNA]</scope>
    <source>
        <strain evidence="2 3">NEAU-AAG5</strain>
    </source>
</reference>
<name>A0A7K1LA07_9ACTN</name>
<dbReference type="AlphaFoldDB" id="A0A7K1LA07"/>
<keyword evidence="3" id="KW-1185">Reference proteome</keyword>
<accession>A0A7K1LA07</accession>
<evidence type="ECO:0000313" key="3">
    <source>
        <dbReference type="Proteomes" id="UP000432015"/>
    </source>
</evidence>